<name>A0A2K3K6I4_TRIPR</name>
<dbReference type="EMBL" id="ASHM01144171">
    <property type="protein sequence ID" value="PNX61876.1"/>
    <property type="molecule type" value="Genomic_DNA"/>
</dbReference>
<evidence type="ECO:0000313" key="2">
    <source>
        <dbReference type="Proteomes" id="UP000236291"/>
    </source>
</evidence>
<dbReference type="AlphaFoldDB" id="A0A2K3K6I4"/>
<evidence type="ECO:0000313" key="1">
    <source>
        <dbReference type="EMBL" id="PNX61876.1"/>
    </source>
</evidence>
<proteinExistence type="predicted"/>
<reference evidence="1 2" key="2">
    <citation type="journal article" date="2017" name="Front. Plant Sci.">
        <title>Gene Classification and Mining of Molecular Markers Useful in Red Clover (Trifolium pratense) Breeding.</title>
        <authorList>
            <person name="Istvanek J."/>
            <person name="Dluhosova J."/>
            <person name="Dluhos P."/>
            <person name="Patkova L."/>
            <person name="Nedelnik J."/>
            <person name="Repkova J."/>
        </authorList>
    </citation>
    <scope>NUCLEOTIDE SEQUENCE [LARGE SCALE GENOMIC DNA]</scope>
    <source>
        <strain evidence="2">cv. Tatra</strain>
        <tissue evidence="1">Young leaves</tissue>
    </source>
</reference>
<sequence>MQRLASNKETVASEMGEWAGRIWSWKVNLDLCRSAAAGIGSAHRQCG</sequence>
<reference evidence="1 2" key="1">
    <citation type="journal article" date="2014" name="Am. J. Bot.">
        <title>Genome assembly and annotation for red clover (Trifolium pratense; Fabaceae).</title>
        <authorList>
            <person name="Istvanek J."/>
            <person name="Jaros M."/>
            <person name="Krenek A."/>
            <person name="Repkova J."/>
        </authorList>
    </citation>
    <scope>NUCLEOTIDE SEQUENCE [LARGE SCALE GENOMIC DNA]</scope>
    <source>
        <strain evidence="2">cv. Tatra</strain>
        <tissue evidence="1">Young leaves</tissue>
    </source>
</reference>
<gene>
    <name evidence="1" type="ORF">L195_g060880</name>
</gene>
<protein>
    <submittedName>
        <fullName evidence="1">Uncharacterized protein</fullName>
    </submittedName>
</protein>
<comment type="caution">
    <text evidence="1">The sequence shown here is derived from an EMBL/GenBank/DDBJ whole genome shotgun (WGS) entry which is preliminary data.</text>
</comment>
<organism evidence="1 2">
    <name type="scientific">Trifolium pratense</name>
    <name type="common">Red clover</name>
    <dbReference type="NCBI Taxonomy" id="57577"/>
    <lineage>
        <taxon>Eukaryota</taxon>
        <taxon>Viridiplantae</taxon>
        <taxon>Streptophyta</taxon>
        <taxon>Embryophyta</taxon>
        <taxon>Tracheophyta</taxon>
        <taxon>Spermatophyta</taxon>
        <taxon>Magnoliopsida</taxon>
        <taxon>eudicotyledons</taxon>
        <taxon>Gunneridae</taxon>
        <taxon>Pentapetalae</taxon>
        <taxon>rosids</taxon>
        <taxon>fabids</taxon>
        <taxon>Fabales</taxon>
        <taxon>Fabaceae</taxon>
        <taxon>Papilionoideae</taxon>
        <taxon>50 kb inversion clade</taxon>
        <taxon>NPAAA clade</taxon>
        <taxon>Hologalegina</taxon>
        <taxon>IRL clade</taxon>
        <taxon>Trifolieae</taxon>
        <taxon>Trifolium</taxon>
    </lineage>
</organism>
<dbReference type="Proteomes" id="UP000236291">
    <property type="component" value="Unassembled WGS sequence"/>
</dbReference>
<accession>A0A2K3K6I4</accession>